<feature type="region of interest" description="Disordered" evidence="1">
    <location>
        <begin position="76"/>
        <end position="111"/>
    </location>
</feature>
<organism evidence="2 3">
    <name type="scientific">Datura stramonium</name>
    <name type="common">Jimsonweed</name>
    <name type="synonym">Common thornapple</name>
    <dbReference type="NCBI Taxonomy" id="4076"/>
    <lineage>
        <taxon>Eukaryota</taxon>
        <taxon>Viridiplantae</taxon>
        <taxon>Streptophyta</taxon>
        <taxon>Embryophyta</taxon>
        <taxon>Tracheophyta</taxon>
        <taxon>Spermatophyta</taxon>
        <taxon>Magnoliopsida</taxon>
        <taxon>eudicotyledons</taxon>
        <taxon>Gunneridae</taxon>
        <taxon>Pentapetalae</taxon>
        <taxon>asterids</taxon>
        <taxon>lamiids</taxon>
        <taxon>Solanales</taxon>
        <taxon>Solanaceae</taxon>
        <taxon>Solanoideae</taxon>
        <taxon>Datureae</taxon>
        <taxon>Datura</taxon>
    </lineage>
</organism>
<name>A0ABS8VP69_DATST</name>
<sequence length="135" mass="14828">MKATWGETSDEESKGEDGESNLALIAKSYTDSDSDSSKENEEELEIKLVPSSIYQISVAAQNEGMLLETDSLNVPSEPRQELENLGGTNLETLVGPKKGTGEETSSDPVLETKNDNLQELILRPWKHQSSHPLIK</sequence>
<proteinExistence type="predicted"/>
<dbReference type="Proteomes" id="UP000823775">
    <property type="component" value="Unassembled WGS sequence"/>
</dbReference>
<accession>A0ABS8VP69</accession>
<dbReference type="EMBL" id="JACEIK010005305">
    <property type="protein sequence ID" value="MCE0481192.1"/>
    <property type="molecule type" value="Genomic_DNA"/>
</dbReference>
<gene>
    <name evidence="2" type="ORF">HAX54_038739</name>
</gene>
<keyword evidence="3" id="KW-1185">Reference proteome</keyword>
<evidence type="ECO:0000313" key="2">
    <source>
        <dbReference type="EMBL" id="MCE0481192.1"/>
    </source>
</evidence>
<comment type="caution">
    <text evidence="2">The sequence shown here is derived from an EMBL/GenBank/DDBJ whole genome shotgun (WGS) entry which is preliminary data.</text>
</comment>
<reference evidence="2 3" key="1">
    <citation type="journal article" date="2021" name="BMC Genomics">
        <title>Datura genome reveals duplications of psychoactive alkaloid biosynthetic genes and high mutation rate following tissue culture.</title>
        <authorList>
            <person name="Rajewski A."/>
            <person name="Carter-House D."/>
            <person name="Stajich J."/>
            <person name="Litt A."/>
        </authorList>
    </citation>
    <scope>NUCLEOTIDE SEQUENCE [LARGE SCALE GENOMIC DNA]</scope>
    <source>
        <strain evidence="2">AR-01</strain>
    </source>
</reference>
<feature type="region of interest" description="Disordered" evidence="1">
    <location>
        <begin position="1"/>
        <end position="43"/>
    </location>
</feature>
<evidence type="ECO:0000313" key="3">
    <source>
        <dbReference type="Proteomes" id="UP000823775"/>
    </source>
</evidence>
<protein>
    <submittedName>
        <fullName evidence="2">Uncharacterized protein</fullName>
    </submittedName>
</protein>
<evidence type="ECO:0000256" key="1">
    <source>
        <dbReference type="SAM" id="MobiDB-lite"/>
    </source>
</evidence>